<evidence type="ECO:0000256" key="3">
    <source>
        <dbReference type="ARBA" id="ARBA00022452"/>
    </source>
</evidence>
<dbReference type="PROSITE" id="PS52016">
    <property type="entry name" value="TONB_DEPENDENT_REC_3"/>
    <property type="match status" value="1"/>
</dbReference>
<sequence length="969" mass="107469">MFIPISIFAQNQVSGTVTDNTGIPIPGVEVSIEDTNRGTSTDFDGKFTIEVNDGESIKVAYLGYKTQIITYTGQSNLEIQLQPDQDVLEEVVLVGYGSSRKKDITGSVSSLSKEDFTKGNIISANDLLQGRAAGVNITTGGGAPGSPAAIRIRGGGSLGASNDPLIVIDGLPLENAAPGGSRSVLSTINPNDIESLTILKDASAAAIYGNRASAGVIIIETKKGTKQFQVDYNYAAGIYTRFNEVDVFNAQDFRQIISERRPGDIDELGDANTNWQDEIYRTALSADHNISIRGNLLKRIPTRLSVGHLDQDGLRLTSEYQRTNASIALNPSFFKDHLRINLNANFSQEKNRFAPAVEGAALRFDPTRPVRDPSSPFGGYFEYFTNSSSGIPTPELTVRNPVATLLQRNDRTETNRYYGNLNIDYRFHFLPEMKAVVNLGMDVGEGSGRNILSPESAQGYNSENELVGSEGFFENERRNYLADGYLNYKKDLFKDFNADFTLGYSYQRFENDGFNVGNLRDPQFSDRVEFADIDLVLVAYFARAVFNYEDKYVLTSTYRRDGSSRFSTVNRWGDFFSGAFAWNIMEEDFMQDQNTFDNLKLRAGVGQTGQQGIGPRGIYFANYEVARNVDQSNYMFGSTPIIPGLPTARNTKAQWETATTFNAGIDFAFFKNRLSGAVDIYHRETDNLYVFAGVPDGANFSNFFDQNSGTLETQGLEVELSGIIFDAKGDTDKFDWALNYNVTFMNQEITSLANNEAIRVGGVGGGTGGTIQIHDVGSAPNAFHVFNQVYDANGNPIEGAYADLDGDNVITEDDRYLYRNPMPDITMGLQSTMNYKNFDFTFNLRASLGNYNYNNVNSSNAQYNLLQQQSTVGNIPRSVLETNFQFTENVIFSDIYIEDASFLRMDNIQLGYTFKDFFNKGNNFRLYAGLQNAFVITDYSGLDPEIFGGIDNTIYPRPRTFLVGANVNF</sequence>
<evidence type="ECO:0000256" key="1">
    <source>
        <dbReference type="ARBA" id="ARBA00004571"/>
    </source>
</evidence>
<evidence type="ECO:0000256" key="2">
    <source>
        <dbReference type="ARBA" id="ARBA00022448"/>
    </source>
</evidence>
<evidence type="ECO:0000256" key="8">
    <source>
        <dbReference type="PROSITE-ProRule" id="PRU01360"/>
    </source>
</evidence>
<dbReference type="NCBIfam" id="TIGR04057">
    <property type="entry name" value="SusC_RagA_signa"/>
    <property type="match status" value="1"/>
</dbReference>
<dbReference type="Pfam" id="PF07715">
    <property type="entry name" value="Plug"/>
    <property type="match status" value="1"/>
</dbReference>
<keyword evidence="6 8" id="KW-0472">Membrane</keyword>
<dbReference type="NCBIfam" id="TIGR04056">
    <property type="entry name" value="OMP_RagA_SusC"/>
    <property type="match status" value="1"/>
</dbReference>
<dbReference type="InterPro" id="IPR012910">
    <property type="entry name" value="Plug_dom"/>
</dbReference>
<feature type="domain" description="TonB-dependent receptor-like beta-barrel" evidence="10">
    <location>
        <begin position="379"/>
        <end position="756"/>
    </location>
</feature>
<evidence type="ECO:0000256" key="4">
    <source>
        <dbReference type="ARBA" id="ARBA00022692"/>
    </source>
</evidence>
<evidence type="ECO:0000256" key="6">
    <source>
        <dbReference type="ARBA" id="ARBA00023136"/>
    </source>
</evidence>
<dbReference type="InterPro" id="IPR023996">
    <property type="entry name" value="TonB-dep_OMP_SusC/RagA"/>
</dbReference>
<evidence type="ECO:0000259" key="10">
    <source>
        <dbReference type="Pfam" id="PF00593"/>
    </source>
</evidence>
<organism evidence="12 13">
    <name type="scientific">Psychroflexus planctonicus</name>
    <dbReference type="NCBI Taxonomy" id="1526575"/>
    <lineage>
        <taxon>Bacteria</taxon>
        <taxon>Pseudomonadati</taxon>
        <taxon>Bacteroidota</taxon>
        <taxon>Flavobacteriia</taxon>
        <taxon>Flavobacteriales</taxon>
        <taxon>Flavobacteriaceae</taxon>
        <taxon>Psychroflexus</taxon>
    </lineage>
</organism>
<evidence type="ECO:0000256" key="9">
    <source>
        <dbReference type="RuleBase" id="RU003357"/>
    </source>
</evidence>
<dbReference type="InterPro" id="IPR036942">
    <property type="entry name" value="Beta-barrel_TonB_sf"/>
</dbReference>
<keyword evidence="7 8" id="KW-0998">Cell outer membrane</keyword>
<name>A0ABQ1SGL0_9FLAO</name>
<evidence type="ECO:0000313" key="13">
    <source>
        <dbReference type="Proteomes" id="UP000599179"/>
    </source>
</evidence>
<dbReference type="Gene3D" id="2.40.170.20">
    <property type="entry name" value="TonB-dependent receptor, beta-barrel domain"/>
    <property type="match status" value="1"/>
</dbReference>
<dbReference type="Proteomes" id="UP000599179">
    <property type="component" value="Unassembled WGS sequence"/>
</dbReference>
<comment type="similarity">
    <text evidence="8 9">Belongs to the TonB-dependent receptor family.</text>
</comment>
<dbReference type="EMBL" id="BMGM01000004">
    <property type="protein sequence ID" value="GGE32656.1"/>
    <property type="molecule type" value="Genomic_DNA"/>
</dbReference>
<keyword evidence="5 9" id="KW-0798">TonB box</keyword>
<dbReference type="InterPro" id="IPR008969">
    <property type="entry name" value="CarboxyPept-like_regulatory"/>
</dbReference>
<dbReference type="Pfam" id="PF13715">
    <property type="entry name" value="CarbopepD_reg_2"/>
    <property type="match status" value="1"/>
</dbReference>
<dbReference type="InterPro" id="IPR037066">
    <property type="entry name" value="Plug_dom_sf"/>
</dbReference>
<gene>
    <name evidence="12" type="ORF">GCM10010832_11160</name>
</gene>
<keyword evidence="4 8" id="KW-0812">Transmembrane</keyword>
<dbReference type="Pfam" id="PF00593">
    <property type="entry name" value="TonB_dep_Rec_b-barrel"/>
    <property type="match status" value="1"/>
</dbReference>
<feature type="domain" description="TonB-dependent receptor plug" evidence="11">
    <location>
        <begin position="101"/>
        <end position="216"/>
    </location>
</feature>
<proteinExistence type="inferred from homology"/>
<evidence type="ECO:0000256" key="5">
    <source>
        <dbReference type="ARBA" id="ARBA00023077"/>
    </source>
</evidence>
<keyword evidence="2 8" id="KW-0813">Transport</keyword>
<keyword evidence="13" id="KW-1185">Reference proteome</keyword>
<dbReference type="SUPFAM" id="SSF49464">
    <property type="entry name" value="Carboxypeptidase regulatory domain-like"/>
    <property type="match status" value="1"/>
</dbReference>
<evidence type="ECO:0000313" key="12">
    <source>
        <dbReference type="EMBL" id="GGE32656.1"/>
    </source>
</evidence>
<dbReference type="InterPro" id="IPR023997">
    <property type="entry name" value="TonB-dep_OMP_SusC/RagA_CS"/>
</dbReference>
<protein>
    <submittedName>
        <fullName evidence="12">SusC/RagA family TonB-linked outer membrane protein</fullName>
    </submittedName>
</protein>
<accession>A0ABQ1SGL0</accession>
<dbReference type="Gene3D" id="2.60.40.1120">
    <property type="entry name" value="Carboxypeptidase-like, regulatory domain"/>
    <property type="match status" value="1"/>
</dbReference>
<dbReference type="InterPro" id="IPR000531">
    <property type="entry name" value="Beta-barrel_TonB"/>
</dbReference>
<comment type="subcellular location">
    <subcellularLocation>
        <location evidence="1 8">Cell outer membrane</location>
        <topology evidence="1 8">Multi-pass membrane protein</topology>
    </subcellularLocation>
</comment>
<keyword evidence="3 8" id="KW-1134">Transmembrane beta strand</keyword>
<comment type="caution">
    <text evidence="12">The sequence shown here is derived from an EMBL/GenBank/DDBJ whole genome shotgun (WGS) entry which is preliminary data.</text>
</comment>
<dbReference type="Gene3D" id="2.170.130.10">
    <property type="entry name" value="TonB-dependent receptor, plug domain"/>
    <property type="match status" value="1"/>
</dbReference>
<dbReference type="InterPro" id="IPR039426">
    <property type="entry name" value="TonB-dep_rcpt-like"/>
</dbReference>
<evidence type="ECO:0000259" key="11">
    <source>
        <dbReference type="Pfam" id="PF07715"/>
    </source>
</evidence>
<reference evidence="13" key="1">
    <citation type="journal article" date="2019" name="Int. J. Syst. Evol. Microbiol.">
        <title>The Global Catalogue of Microorganisms (GCM) 10K type strain sequencing project: providing services to taxonomists for standard genome sequencing and annotation.</title>
        <authorList>
            <consortium name="The Broad Institute Genomics Platform"/>
            <consortium name="The Broad Institute Genome Sequencing Center for Infectious Disease"/>
            <person name="Wu L."/>
            <person name="Ma J."/>
        </authorList>
    </citation>
    <scope>NUCLEOTIDE SEQUENCE [LARGE SCALE GENOMIC DNA]</scope>
    <source>
        <strain evidence="13">CGMCC 1.12931</strain>
    </source>
</reference>
<dbReference type="SUPFAM" id="SSF56935">
    <property type="entry name" value="Porins"/>
    <property type="match status" value="1"/>
</dbReference>
<evidence type="ECO:0000256" key="7">
    <source>
        <dbReference type="ARBA" id="ARBA00023237"/>
    </source>
</evidence>